<reference evidence="2 3" key="1">
    <citation type="journal article" date="2019" name="Sci. Rep.">
        <title>Orb-weaving spider Araneus ventricosus genome elucidates the spidroin gene catalogue.</title>
        <authorList>
            <person name="Kono N."/>
            <person name="Nakamura H."/>
            <person name="Ohtoshi R."/>
            <person name="Moran D.A.P."/>
            <person name="Shinohara A."/>
            <person name="Yoshida Y."/>
            <person name="Fujiwara M."/>
            <person name="Mori M."/>
            <person name="Tomita M."/>
            <person name="Arakawa K."/>
        </authorList>
    </citation>
    <scope>NUCLEOTIDE SEQUENCE [LARGE SCALE GENOMIC DNA]</scope>
</reference>
<proteinExistence type="predicted"/>
<organism evidence="2 3">
    <name type="scientific">Araneus ventricosus</name>
    <name type="common">Orbweaver spider</name>
    <name type="synonym">Epeira ventricosa</name>
    <dbReference type="NCBI Taxonomy" id="182803"/>
    <lineage>
        <taxon>Eukaryota</taxon>
        <taxon>Metazoa</taxon>
        <taxon>Ecdysozoa</taxon>
        <taxon>Arthropoda</taxon>
        <taxon>Chelicerata</taxon>
        <taxon>Arachnida</taxon>
        <taxon>Araneae</taxon>
        <taxon>Araneomorphae</taxon>
        <taxon>Entelegynae</taxon>
        <taxon>Araneoidea</taxon>
        <taxon>Araneidae</taxon>
        <taxon>Araneus</taxon>
    </lineage>
</organism>
<dbReference type="EMBL" id="BGPR01142865">
    <property type="protein sequence ID" value="GBN71288.1"/>
    <property type="molecule type" value="Genomic_DNA"/>
</dbReference>
<evidence type="ECO:0000313" key="3">
    <source>
        <dbReference type="Proteomes" id="UP000499080"/>
    </source>
</evidence>
<evidence type="ECO:0000256" key="1">
    <source>
        <dbReference type="SAM" id="MobiDB-lite"/>
    </source>
</evidence>
<accession>A0A4Y2R6D8</accession>
<evidence type="ECO:0000313" key="2">
    <source>
        <dbReference type="EMBL" id="GBN71288.1"/>
    </source>
</evidence>
<comment type="caution">
    <text evidence="2">The sequence shown here is derived from an EMBL/GenBank/DDBJ whole genome shotgun (WGS) entry which is preliminary data.</text>
</comment>
<dbReference type="Proteomes" id="UP000499080">
    <property type="component" value="Unassembled WGS sequence"/>
</dbReference>
<feature type="region of interest" description="Disordered" evidence="1">
    <location>
        <begin position="87"/>
        <end position="107"/>
    </location>
</feature>
<gene>
    <name evidence="2" type="ORF">AVEN_46348_1</name>
</gene>
<dbReference type="AlphaFoldDB" id="A0A4Y2R6D8"/>
<protein>
    <submittedName>
        <fullName evidence="2">Uncharacterized protein</fullName>
    </submittedName>
</protein>
<sequence>MYVKSNPKNRDNIWMKFGMRSFCKECGSTLSVELNPSARRPSIRPSICAQVKGRRTEEGDEICFPYIFGPLLRSGGLVIKSRLRGRRVPGWKPDSIEDPPCMRPAAH</sequence>
<name>A0A4Y2R6D8_ARAVE</name>
<keyword evidence="3" id="KW-1185">Reference proteome</keyword>